<keyword evidence="3" id="KW-0064">Aspartyl protease</keyword>
<dbReference type="InterPro" id="IPR032861">
    <property type="entry name" value="TAXi_N"/>
</dbReference>
<evidence type="ECO:0000313" key="10">
    <source>
        <dbReference type="Proteomes" id="UP000275267"/>
    </source>
</evidence>
<keyword evidence="7" id="KW-0732">Signal</keyword>
<proteinExistence type="inferred from homology"/>
<dbReference type="InterPro" id="IPR051708">
    <property type="entry name" value="Plant_Aspart_Prot_A1"/>
</dbReference>
<dbReference type="STRING" id="4540.A0A3L6PCE0"/>
<dbReference type="GO" id="GO:0005576">
    <property type="term" value="C:extracellular region"/>
    <property type="evidence" value="ECO:0007669"/>
    <property type="project" value="TreeGrafter"/>
</dbReference>
<evidence type="ECO:0000256" key="1">
    <source>
        <dbReference type="ARBA" id="ARBA00007447"/>
    </source>
</evidence>
<comment type="caution">
    <text evidence="9">The sequence shown here is derived from an EMBL/GenBank/DDBJ whole genome shotgun (WGS) entry which is preliminary data.</text>
</comment>
<evidence type="ECO:0000256" key="2">
    <source>
        <dbReference type="ARBA" id="ARBA00022670"/>
    </source>
</evidence>
<feature type="domain" description="Peptidase A1" evidence="8">
    <location>
        <begin position="87"/>
        <end position="407"/>
    </location>
</feature>
<accession>A0A3L6PCE0</accession>
<evidence type="ECO:0000259" key="8">
    <source>
        <dbReference type="PROSITE" id="PS51767"/>
    </source>
</evidence>
<dbReference type="CDD" id="cd05476">
    <property type="entry name" value="pepsin_A_like_plant"/>
    <property type="match status" value="1"/>
</dbReference>
<dbReference type="Proteomes" id="UP000275267">
    <property type="component" value="Unassembled WGS sequence"/>
</dbReference>
<dbReference type="InterPro" id="IPR033121">
    <property type="entry name" value="PEPTIDASE_A1"/>
</dbReference>
<dbReference type="InterPro" id="IPR034161">
    <property type="entry name" value="Pepsin-like_plant"/>
</dbReference>
<evidence type="ECO:0000256" key="7">
    <source>
        <dbReference type="SAM" id="SignalP"/>
    </source>
</evidence>
<keyword evidence="2" id="KW-0645">Protease</keyword>
<dbReference type="PROSITE" id="PS51767">
    <property type="entry name" value="PEPTIDASE_A1"/>
    <property type="match status" value="1"/>
</dbReference>
<organism evidence="9 10">
    <name type="scientific">Panicum miliaceum</name>
    <name type="common">Proso millet</name>
    <name type="synonym">Broomcorn millet</name>
    <dbReference type="NCBI Taxonomy" id="4540"/>
    <lineage>
        <taxon>Eukaryota</taxon>
        <taxon>Viridiplantae</taxon>
        <taxon>Streptophyta</taxon>
        <taxon>Embryophyta</taxon>
        <taxon>Tracheophyta</taxon>
        <taxon>Spermatophyta</taxon>
        <taxon>Magnoliopsida</taxon>
        <taxon>Liliopsida</taxon>
        <taxon>Poales</taxon>
        <taxon>Poaceae</taxon>
        <taxon>PACMAD clade</taxon>
        <taxon>Panicoideae</taxon>
        <taxon>Panicodae</taxon>
        <taxon>Paniceae</taxon>
        <taxon>Panicinae</taxon>
        <taxon>Panicum</taxon>
        <taxon>Panicum sect. Panicum</taxon>
    </lineage>
</organism>
<protein>
    <recommendedName>
        <fullName evidence="8">Peptidase A1 domain-containing protein</fullName>
    </recommendedName>
</protein>
<evidence type="ECO:0000313" key="9">
    <source>
        <dbReference type="EMBL" id="RLM48728.1"/>
    </source>
</evidence>
<keyword evidence="5" id="KW-0325">Glycoprotein</keyword>
<evidence type="ECO:0000256" key="3">
    <source>
        <dbReference type="ARBA" id="ARBA00022750"/>
    </source>
</evidence>
<dbReference type="PANTHER" id="PTHR47967">
    <property type="entry name" value="OS07G0603500 PROTEIN-RELATED"/>
    <property type="match status" value="1"/>
</dbReference>
<dbReference type="SUPFAM" id="SSF50630">
    <property type="entry name" value="Acid proteases"/>
    <property type="match status" value="1"/>
</dbReference>
<reference evidence="10" key="1">
    <citation type="journal article" date="2019" name="Nat. Commun.">
        <title>The genome of broomcorn millet.</title>
        <authorList>
            <person name="Zou C."/>
            <person name="Miki D."/>
            <person name="Li D."/>
            <person name="Tang Q."/>
            <person name="Xiao L."/>
            <person name="Rajput S."/>
            <person name="Deng P."/>
            <person name="Jia W."/>
            <person name="Huang R."/>
            <person name="Zhang M."/>
            <person name="Sun Y."/>
            <person name="Hu J."/>
            <person name="Fu X."/>
            <person name="Schnable P.S."/>
            <person name="Li F."/>
            <person name="Zhang H."/>
            <person name="Feng B."/>
            <person name="Zhu X."/>
            <person name="Liu R."/>
            <person name="Schnable J.C."/>
            <person name="Zhu J.-K."/>
            <person name="Zhang H."/>
        </authorList>
    </citation>
    <scope>NUCLEOTIDE SEQUENCE [LARGE SCALE GENOMIC DNA]</scope>
</reference>
<evidence type="ECO:0000256" key="4">
    <source>
        <dbReference type="ARBA" id="ARBA00022801"/>
    </source>
</evidence>
<feature type="compositionally biased region" description="Low complexity" evidence="6">
    <location>
        <begin position="59"/>
        <end position="79"/>
    </location>
</feature>
<dbReference type="PANTHER" id="PTHR47967:SF85">
    <property type="entry name" value="OS05G0384300 PROTEIN"/>
    <property type="match status" value="1"/>
</dbReference>
<dbReference type="Pfam" id="PF14543">
    <property type="entry name" value="TAXi_N"/>
    <property type="match status" value="1"/>
</dbReference>
<dbReference type="AlphaFoldDB" id="A0A3L6PCE0"/>
<feature type="region of interest" description="Disordered" evidence="6">
    <location>
        <begin position="52"/>
        <end position="79"/>
    </location>
</feature>
<dbReference type="OrthoDB" id="695235at2759"/>
<gene>
    <name evidence="9" type="ORF">C2845_PMPSC004495</name>
</gene>
<dbReference type="GO" id="GO:0006508">
    <property type="term" value="P:proteolysis"/>
    <property type="evidence" value="ECO:0007669"/>
    <property type="project" value="UniProtKB-KW"/>
</dbReference>
<keyword evidence="10" id="KW-1185">Reference proteome</keyword>
<dbReference type="EMBL" id="PQIB02000764">
    <property type="protein sequence ID" value="RLM48728.1"/>
    <property type="molecule type" value="Genomic_DNA"/>
</dbReference>
<sequence length="415" mass="43987">MANRRVTHALDVAFLVVILLPRMVRPAKFPRFTMTPRTKQQLRKFFKNHASDMADDQSRPGVGSSPSSPGQGTSGQSQAPATNAGMYLYSYSVGTPPQSVSGALDISSELVWTQCSCATCDDDVTTPPATPFYPALSTTMAELPCTSSTCQDFVAQTCSAGTPAECGYTYVYRGGEANTTGHLATKAFTFGASRVDGVVFGCGLDSTGDFGGAPGVIGLGRAPLSLVSQLQAGRFSYYFAPDYSVGSDSFIRFGDDAAPQTSRAISTPLLASSHYPNAYLVGLAGVRVDGKDLAIPRGTFDLRKDGSGGVVLSIAVPVTFLEESAYKHLRQALSLATAKIPAVALVFDGGAVVELEVGNYFYMDAGSGLECLTILPSSAGGVSLLGSLIQAGTHMARRWRLNRSSRRRHRRIRLK</sequence>
<dbReference type="Gene3D" id="2.40.70.10">
    <property type="entry name" value="Acid Proteases"/>
    <property type="match status" value="3"/>
</dbReference>
<keyword evidence="4" id="KW-0378">Hydrolase</keyword>
<dbReference type="Pfam" id="PF14541">
    <property type="entry name" value="TAXi_C"/>
    <property type="match status" value="1"/>
</dbReference>
<evidence type="ECO:0000256" key="6">
    <source>
        <dbReference type="SAM" id="MobiDB-lite"/>
    </source>
</evidence>
<feature type="signal peptide" evidence="7">
    <location>
        <begin position="1"/>
        <end position="26"/>
    </location>
</feature>
<dbReference type="InterPro" id="IPR021109">
    <property type="entry name" value="Peptidase_aspartic_dom_sf"/>
</dbReference>
<dbReference type="GO" id="GO:0004190">
    <property type="term" value="F:aspartic-type endopeptidase activity"/>
    <property type="evidence" value="ECO:0007669"/>
    <property type="project" value="UniProtKB-KW"/>
</dbReference>
<comment type="similarity">
    <text evidence="1">Belongs to the peptidase A1 family.</text>
</comment>
<name>A0A3L6PCE0_PANMI</name>
<feature type="chain" id="PRO_5018032491" description="Peptidase A1 domain-containing protein" evidence="7">
    <location>
        <begin position="27"/>
        <end position="415"/>
    </location>
</feature>
<dbReference type="InterPro" id="IPR032799">
    <property type="entry name" value="TAXi_C"/>
</dbReference>
<evidence type="ECO:0000256" key="5">
    <source>
        <dbReference type="ARBA" id="ARBA00023180"/>
    </source>
</evidence>